<dbReference type="Proteomes" id="UP000178379">
    <property type="component" value="Unassembled WGS sequence"/>
</dbReference>
<dbReference type="Gene3D" id="3.30.2310.20">
    <property type="entry name" value="RelE-like"/>
    <property type="match status" value="1"/>
</dbReference>
<dbReference type="InterPro" id="IPR035093">
    <property type="entry name" value="RelE/ParE_toxin_dom_sf"/>
</dbReference>
<dbReference type="SUPFAM" id="SSF143011">
    <property type="entry name" value="RelE-like"/>
    <property type="match status" value="1"/>
</dbReference>
<proteinExistence type="predicted"/>
<dbReference type="STRING" id="1817756.A2140_07535"/>
<organism evidence="1 2">
    <name type="scientific">Candidatus Muproteobacteria bacterium RBG_16_62_13</name>
    <dbReference type="NCBI Taxonomy" id="1817756"/>
    <lineage>
        <taxon>Bacteria</taxon>
        <taxon>Pseudomonadati</taxon>
        <taxon>Pseudomonadota</taxon>
        <taxon>Candidatus Muproteobacteria</taxon>
    </lineage>
</organism>
<evidence type="ECO:0008006" key="3">
    <source>
        <dbReference type="Google" id="ProtNLM"/>
    </source>
</evidence>
<reference evidence="1 2" key="1">
    <citation type="journal article" date="2016" name="Nat. Commun.">
        <title>Thousands of microbial genomes shed light on interconnected biogeochemical processes in an aquifer system.</title>
        <authorList>
            <person name="Anantharaman K."/>
            <person name="Brown C.T."/>
            <person name="Hug L.A."/>
            <person name="Sharon I."/>
            <person name="Castelle C.J."/>
            <person name="Probst A.J."/>
            <person name="Thomas B.C."/>
            <person name="Singh A."/>
            <person name="Wilkins M.J."/>
            <person name="Karaoz U."/>
            <person name="Brodie E.L."/>
            <person name="Williams K.H."/>
            <person name="Hubbard S.S."/>
            <person name="Banfield J.F."/>
        </authorList>
    </citation>
    <scope>NUCLEOTIDE SEQUENCE [LARGE SCALE GENOMIC DNA]</scope>
</reference>
<name>A0A1F6T8S2_9PROT</name>
<accession>A0A1F6T8S2</accession>
<evidence type="ECO:0000313" key="1">
    <source>
        <dbReference type="EMBL" id="OGI41465.1"/>
    </source>
</evidence>
<gene>
    <name evidence="1" type="ORF">A2140_07535</name>
</gene>
<evidence type="ECO:0000313" key="2">
    <source>
        <dbReference type="Proteomes" id="UP000178379"/>
    </source>
</evidence>
<dbReference type="AlphaFoldDB" id="A0A1F6T8S2"/>
<protein>
    <recommendedName>
        <fullName evidence="3">Plasmid stabilization protein</fullName>
    </recommendedName>
</protein>
<dbReference type="EMBL" id="MFSQ01000011">
    <property type="protein sequence ID" value="OGI41465.1"/>
    <property type="molecule type" value="Genomic_DNA"/>
</dbReference>
<sequence>MRYAIVLAPEAVEDFHALKANLRSTVRGALDTYLRAEPTKVSKSRIKRLRGISRPQYRLRVDEIRVFYDVIGKTVEVLAIVPKSEAETWLAQFANLE</sequence>
<comment type="caution">
    <text evidence="1">The sequence shown here is derived from an EMBL/GenBank/DDBJ whole genome shotgun (WGS) entry which is preliminary data.</text>
</comment>